<evidence type="ECO:0000313" key="2">
    <source>
        <dbReference type="EMBL" id="GAB1309914.1"/>
    </source>
</evidence>
<accession>A0ABQ0FWY4</accession>
<evidence type="ECO:0000313" key="3">
    <source>
        <dbReference type="Proteomes" id="UP001628179"/>
    </source>
</evidence>
<evidence type="ECO:0000256" key="1">
    <source>
        <dbReference type="SAM" id="SignalP"/>
    </source>
</evidence>
<name>A0ABQ0FWY4_9PEZI</name>
<feature type="signal peptide" evidence="1">
    <location>
        <begin position="1"/>
        <end position="15"/>
    </location>
</feature>
<reference evidence="2 3" key="1">
    <citation type="submission" date="2024-09" db="EMBL/GenBank/DDBJ databases">
        <title>Itraconazole resistance in Madurella fahalii resulting from another homologue of gene encoding cytochrome P450 14-alpha sterol demethylase (CYP51).</title>
        <authorList>
            <person name="Yoshioka I."/>
            <person name="Fahal A.H."/>
            <person name="Kaneko S."/>
            <person name="Yaguchi T."/>
        </authorList>
    </citation>
    <scope>NUCLEOTIDE SEQUENCE [LARGE SCALE GENOMIC DNA]</scope>
    <source>
        <strain evidence="2 3">IFM 68171</strain>
    </source>
</reference>
<dbReference type="PANTHER" id="PTHR38847">
    <property type="match status" value="1"/>
</dbReference>
<dbReference type="EMBL" id="BAAFSV010000001">
    <property type="protein sequence ID" value="GAB1309914.1"/>
    <property type="molecule type" value="Genomic_DNA"/>
</dbReference>
<organism evidence="2 3">
    <name type="scientific">Madurella fahalii</name>
    <dbReference type="NCBI Taxonomy" id="1157608"/>
    <lineage>
        <taxon>Eukaryota</taxon>
        <taxon>Fungi</taxon>
        <taxon>Dikarya</taxon>
        <taxon>Ascomycota</taxon>
        <taxon>Pezizomycotina</taxon>
        <taxon>Sordariomycetes</taxon>
        <taxon>Sordariomycetidae</taxon>
        <taxon>Sordariales</taxon>
        <taxon>Sordariales incertae sedis</taxon>
        <taxon>Madurella</taxon>
    </lineage>
</organism>
<dbReference type="InterPro" id="IPR025649">
    <property type="entry name" value="DUF4360"/>
</dbReference>
<evidence type="ECO:0008006" key="4">
    <source>
        <dbReference type="Google" id="ProtNLM"/>
    </source>
</evidence>
<dbReference type="Proteomes" id="UP001628179">
    <property type="component" value="Unassembled WGS sequence"/>
</dbReference>
<dbReference type="GeneID" id="98170869"/>
<dbReference type="PANTHER" id="PTHR38847:SF1">
    <property type="entry name" value="PSEUDOURIDINE SYNTHASE RSUA_RLUA-LIKE DOMAIN-CONTAINING PROTEIN"/>
    <property type="match status" value="1"/>
</dbReference>
<sequence>MKLTASILLPLVVAAQLPGRGTVRVEEMVYSGNGCPQGSVSVSMSPDADALTIGYDYFHVHIGPGYSPTEKTKDCVIQLTVRNPSGTQFAITDSTYHGYASLDEGLTKIIHSTYTFTTGAYDAVIDTQLAIEGGGIWAPGQLFTATKPIPEASWIWSPCGNSSILATRERVTLQSKSAGASHSEDDASVPFTHQLGLKWRACDQYD</sequence>
<dbReference type="Pfam" id="PF14273">
    <property type="entry name" value="DUF4360"/>
    <property type="match status" value="1"/>
</dbReference>
<feature type="chain" id="PRO_5047365066" description="Secreted protein" evidence="1">
    <location>
        <begin position="16"/>
        <end position="206"/>
    </location>
</feature>
<protein>
    <recommendedName>
        <fullName evidence="4">Secreted protein</fullName>
    </recommendedName>
</protein>
<proteinExistence type="predicted"/>
<gene>
    <name evidence="2" type="ORF">MFIFM68171_00124</name>
</gene>
<comment type="caution">
    <text evidence="2">The sequence shown here is derived from an EMBL/GenBank/DDBJ whole genome shotgun (WGS) entry which is preliminary data.</text>
</comment>
<keyword evidence="1" id="KW-0732">Signal</keyword>
<dbReference type="RefSeq" id="XP_070911647.1">
    <property type="nucleotide sequence ID" value="XM_071055546.1"/>
</dbReference>
<keyword evidence="3" id="KW-1185">Reference proteome</keyword>